<evidence type="ECO:0000313" key="1">
    <source>
        <dbReference type="EMBL" id="MFC6066150.1"/>
    </source>
</evidence>
<evidence type="ECO:0000313" key="2">
    <source>
        <dbReference type="Proteomes" id="UP001596139"/>
    </source>
</evidence>
<dbReference type="SUPFAM" id="SSF51905">
    <property type="entry name" value="FAD/NAD(P)-binding domain"/>
    <property type="match status" value="1"/>
</dbReference>
<organism evidence="1 2">
    <name type="scientific">Streptomyces ochraceiscleroticus</name>
    <dbReference type="NCBI Taxonomy" id="47761"/>
    <lineage>
        <taxon>Bacteria</taxon>
        <taxon>Bacillati</taxon>
        <taxon>Actinomycetota</taxon>
        <taxon>Actinomycetes</taxon>
        <taxon>Kitasatosporales</taxon>
        <taxon>Streptomycetaceae</taxon>
        <taxon>Streptomyces</taxon>
    </lineage>
</organism>
<dbReference type="PANTHER" id="PTHR10668:SF105">
    <property type="entry name" value="DEHYDROGENASE-RELATED"/>
    <property type="match status" value="1"/>
</dbReference>
<accession>A0ABW1MQS6</accession>
<dbReference type="Gene3D" id="3.50.50.60">
    <property type="entry name" value="FAD/NAD(P)-binding domain"/>
    <property type="match status" value="1"/>
</dbReference>
<comment type="caution">
    <text evidence="1">The sequence shown here is derived from an EMBL/GenBank/DDBJ whole genome shotgun (WGS) entry which is preliminary data.</text>
</comment>
<name>A0ABW1MQS6_9ACTN</name>
<keyword evidence="2" id="KW-1185">Reference proteome</keyword>
<dbReference type="EMBL" id="JBHSPX010000008">
    <property type="protein sequence ID" value="MFC6066150.1"/>
    <property type="molecule type" value="Genomic_DNA"/>
</dbReference>
<gene>
    <name evidence="1" type="ORF">ACFP4F_26915</name>
</gene>
<reference evidence="2" key="1">
    <citation type="journal article" date="2019" name="Int. J. Syst. Evol. Microbiol.">
        <title>The Global Catalogue of Microorganisms (GCM) 10K type strain sequencing project: providing services to taxonomists for standard genome sequencing and annotation.</title>
        <authorList>
            <consortium name="The Broad Institute Genomics Platform"/>
            <consortium name="The Broad Institute Genome Sequencing Center for Infectious Disease"/>
            <person name="Wu L."/>
            <person name="Ma J."/>
        </authorList>
    </citation>
    <scope>NUCLEOTIDE SEQUENCE [LARGE SCALE GENOMIC DNA]</scope>
    <source>
        <strain evidence="2">CGMCC 1.15180</strain>
    </source>
</reference>
<dbReference type="RefSeq" id="WP_051861602.1">
    <property type="nucleotide sequence ID" value="NZ_JBHSPX010000008.1"/>
</dbReference>
<dbReference type="Pfam" id="PF13450">
    <property type="entry name" value="NAD_binding_8"/>
    <property type="match status" value="1"/>
</dbReference>
<dbReference type="InterPro" id="IPR036188">
    <property type="entry name" value="FAD/NAD-bd_sf"/>
</dbReference>
<dbReference type="Proteomes" id="UP001596139">
    <property type="component" value="Unassembled WGS sequence"/>
</dbReference>
<proteinExistence type="predicted"/>
<dbReference type="PANTHER" id="PTHR10668">
    <property type="entry name" value="PHYTOENE DEHYDROGENASE"/>
    <property type="match status" value="1"/>
</dbReference>
<sequence length="484" mass="51839">MTTAIVVGSGPNGLAAATALARYGMDVTVFEAADEIGGGTRSSEAIVPGLLHDHCSAVHPMAVGSPFLRTLGLERYGLTWRWPEIDCVHPLDDGDAGVLHRSIEETAEGLGSDAHRWRRLFRPAKSFDDWAADIMGPLVRIPDHPLRLARFGAPTALPASTLARLFRTEKARALFGGAAAHAFRPLHLPMTSAIGLGILTAGHRYGWPVAAGGSRAITDALAALLADLGGKIETGVRVRKITDLPPADIVMFDLAPAAVADILGDRLPPRVARAYRRFRHGPGAFKVDFAVECGVPWTNPHAREAGTVHLGGPYEEVARTEREVHAGRMPDRPFVLVGQQYLADPGRSAGAVHPLWSYAHVPHGYTGDATEAIIRQIERFAPGFRDRVVGMAVRTTTEFAAYNPNYVGGDIVTGAKDIRQLVFGPRIAPNPYATGVPGMYLCSAATPPGPGAHGMCGAHAARNALRDLERRRDRVPDRGRNTEG</sequence>
<dbReference type="PRINTS" id="PR00419">
    <property type="entry name" value="ADXRDTASE"/>
</dbReference>
<protein>
    <submittedName>
        <fullName evidence="1">Phytoene desaturase family protein</fullName>
    </submittedName>
</protein>